<reference evidence="9 10" key="1">
    <citation type="submission" date="2019-03" db="EMBL/GenBank/DDBJ databases">
        <title>Genomic Encyclopedia of Archaeal and Bacterial Type Strains, Phase II (KMG-II): from individual species to whole genera.</title>
        <authorList>
            <person name="Goeker M."/>
        </authorList>
    </citation>
    <scope>NUCLEOTIDE SEQUENCE [LARGE SCALE GENOMIC DNA]</scope>
    <source>
        <strain evidence="9 10">DSM 28353</strain>
    </source>
</reference>
<dbReference type="EMBL" id="SNYV01000011">
    <property type="protein sequence ID" value="TDQ79883.1"/>
    <property type="molecule type" value="Genomic_DNA"/>
</dbReference>
<keyword evidence="4 5" id="KW-0413">Isomerase</keyword>
<sequence length="257" mass="27961">MKFKVMCALAMVSGASLCIANAQTKSKKQPVRTQSNARSTGKTVSKSAPATNALVLKTEKDSLSYALGTDIARSLKGNGFDLDLKTLAAGISAYYKGTDVLLTEDKSTEIIQASVRKMMEQKNAELRKPGEEFLAKNKLKPNIKVTEEGVQYEVLAEGTGAQPTISDEVLVHYLGTLPNGEKFDSSYDRNEALSLRLTGVIKGWQIGIPLMKVGSKYRFFIPYNLAYGERGTGGIPPFSPLIFEVELLEIKAKDAAE</sequence>
<dbReference type="RefSeq" id="WP_246032704.1">
    <property type="nucleotide sequence ID" value="NZ_SNYV01000011.1"/>
</dbReference>
<dbReference type="PANTHER" id="PTHR43811">
    <property type="entry name" value="FKBP-TYPE PEPTIDYL-PROLYL CIS-TRANS ISOMERASE FKPA"/>
    <property type="match status" value="1"/>
</dbReference>
<comment type="catalytic activity">
    <reaction evidence="1 5 6">
        <text>[protein]-peptidylproline (omega=180) = [protein]-peptidylproline (omega=0)</text>
        <dbReference type="Rhea" id="RHEA:16237"/>
        <dbReference type="Rhea" id="RHEA-COMP:10747"/>
        <dbReference type="Rhea" id="RHEA-COMP:10748"/>
        <dbReference type="ChEBI" id="CHEBI:83833"/>
        <dbReference type="ChEBI" id="CHEBI:83834"/>
        <dbReference type="EC" id="5.2.1.8"/>
    </reaction>
</comment>
<organism evidence="9 10">
    <name type="scientific">Sphingobacterium yanglingense</name>
    <dbReference type="NCBI Taxonomy" id="1437280"/>
    <lineage>
        <taxon>Bacteria</taxon>
        <taxon>Pseudomonadati</taxon>
        <taxon>Bacteroidota</taxon>
        <taxon>Sphingobacteriia</taxon>
        <taxon>Sphingobacteriales</taxon>
        <taxon>Sphingobacteriaceae</taxon>
        <taxon>Sphingobacterium</taxon>
    </lineage>
</organism>
<dbReference type="Pfam" id="PF00254">
    <property type="entry name" value="FKBP_C"/>
    <property type="match status" value="1"/>
</dbReference>
<dbReference type="AlphaFoldDB" id="A0A4R6WI33"/>
<dbReference type="PROSITE" id="PS50059">
    <property type="entry name" value="FKBP_PPIASE"/>
    <property type="match status" value="1"/>
</dbReference>
<evidence type="ECO:0000313" key="9">
    <source>
        <dbReference type="EMBL" id="TDQ79883.1"/>
    </source>
</evidence>
<comment type="similarity">
    <text evidence="2 6">Belongs to the FKBP-type PPIase family.</text>
</comment>
<protein>
    <recommendedName>
        <fullName evidence="6">Peptidyl-prolyl cis-trans isomerase</fullName>
        <ecNumber evidence="6">5.2.1.8</ecNumber>
    </recommendedName>
</protein>
<evidence type="ECO:0000313" key="10">
    <source>
        <dbReference type="Proteomes" id="UP000295292"/>
    </source>
</evidence>
<dbReference type="SUPFAM" id="SSF54534">
    <property type="entry name" value="FKBP-like"/>
    <property type="match status" value="1"/>
</dbReference>
<evidence type="ECO:0000256" key="3">
    <source>
        <dbReference type="ARBA" id="ARBA00023110"/>
    </source>
</evidence>
<keyword evidence="10" id="KW-1185">Reference proteome</keyword>
<dbReference type="EC" id="5.2.1.8" evidence="6"/>
<evidence type="ECO:0000256" key="1">
    <source>
        <dbReference type="ARBA" id="ARBA00000971"/>
    </source>
</evidence>
<dbReference type="InterPro" id="IPR036944">
    <property type="entry name" value="PPIase_FKBP_N_sf"/>
</dbReference>
<dbReference type="Pfam" id="PF01346">
    <property type="entry name" value="FKBP_N"/>
    <property type="match status" value="1"/>
</dbReference>
<evidence type="ECO:0000256" key="7">
    <source>
        <dbReference type="SAM" id="SignalP"/>
    </source>
</evidence>
<keyword evidence="3 5" id="KW-0697">Rotamase</keyword>
<dbReference type="PANTHER" id="PTHR43811:SF19">
    <property type="entry name" value="39 KDA FK506-BINDING NUCLEAR PROTEIN"/>
    <property type="match status" value="1"/>
</dbReference>
<dbReference type="Gene3D" id="3.10.50.40">
    <property type="match status" value="1"/>
</dbReference>
<dbReference type="GO" id="GO:0003755">
    <property type="term" value="F:peptidyl-prolyl cis-trans isomerase activity"/>
    <property type="evidence" value="ECO:0007669"/>
    <property type="project" value="UniProtKB-UniRule"/>
</dbReference>
<accession>A0A4R6WI33</accession>
<evidence type="ECO:0000256" key="2">
    <source>
        <dbReference type="ARBA" id="ARBA00006577"/>
    </source>
</evidence>
<dbReference type="InterPro" id="IPR000774">
    <property type="entry name" value="PPIase_FKBP_N"/>
</dbReference>
<gene>
    <name evidence="9" type="ORF">CLV99_1335</name>
</gene>
<dbReference type="InterPro" id="IPR046357">
    <property type="entry name" value="PPIase_dom_sf"/>
</dbReference>
<dbReference type="Gene3D" id="1.10.287.460">
    <property type="entry name" value="Peptidyl-prolyl cis-trans isomerase, FKBP-type, N-terminal domain"/>
    <property type="match status" value="1"/>
</dbReference>
<evidence type="ECO:0000256" key="6">
    <source>
        <dbReference type="RuleBase" id="RU003915"/>
    </source>
</evidence>
<dbReference type="GO" id="GO:0006457">
    <property type="term" value="P:protein folding"/>
    <property type="evidence" value="ECO:0007669"/>
    <property type="project" value="InterPro"/>
</dbReference>
<dbReference type="Proteomes" id="UP000295292">
    <property type="component" value="Unassembled WGS sequence"/>
</dbReference>
<evidence type="ECO:0000259" key="8">
    <source>
        <dbReference type="PROSITE" id="PS50059"/>
    </source>
</evidence>
<dbReference type="InterPro" id="IPR001179">
    <property type="entry name" value="PPIase_FKBP_dom"/>
</dbReference>
<feature type="chain" id="PRO_5020801156" description="Peptidyl-prolyl cis-trans isomerase" evidence="7">
    <location>
        <begin position="23"/>
        <end position="257"/>
    </location>
</feature>
<feature type="signal peptide" evidence="7">
    <location>
        <begin position="1"/>
        <end position="22"/>
    </location>
</feature>
<keyword evidence="7" id="KW-0732">Signal</keyword>
<evidence type="ECO:0000256" key="4">
    <source>
        <dbReference type="ARBA" id="ARBA00023235"/>
    </source>
</evidence>
<comment type="caution">
    <text evidence="9">The sequence shown here is derived from an EMBL/GenBank/DDBJ whole genome shotgun (WGS) entry which is preliminary data.</text>
</comment>
<dbReference type="FunFam" id="3.10.50.40:FF:000006">
    <property type="entry name" value="Peptidyl-prolyl cis-trans isomerase"/>
    <property type="match status" value="1"/>
</dbReference>
<name>A0A4R6WI33_9SPHI</name>
<feature type="domain" description="PPIase FKBP-type" evidence="8">
    <location>
        <begin position="166"/>
        <end position="251"/>
    </location>
</feature>
<evidence type="ECO:0000256" key="5">
    <source>
        <dbReference type="PROSITE-ProRule" id="PRU00277"/>
    </source>
</evidence>
<proteinExistence type="inferred from homology"/>